<sequence>MEISHKIDLTDGSSCTVYYDQLPGWLRAVWLGYVDAAEAYAGVSRLLEIEQRLHCPYLLNDNSGLRGPWFDSMEWLERVWLPRAAALGLRYVAHVPQPDELAGETAAMHYAHLPADLEIQVFDTLAHAEQWLREMQAAQPA</sequence>
<dbReference type="STRING" id="651662.SAMN04488069_103351"/>
<dbReference type="EMBL" id="FNOV01000003">
    <property type="protein sequence ID" value="SDX83547.1"/>
    <property type="molecule type" value="Genomic_DNA"/>
</dbReference>
<protein>
    <recommendedName>
        <fullName evidence="3">SpoIIAA-like</fullName>
    </recommendedName>
</protein>
<organism evidence="1 2">
    <name type="scientific">Hymenobacter psychrophilus</name>
    <dbReference type="NCBI Taxonomy" id="651662"/>
    <lineage>
        <taxon>Bacteria</taxon>
        <taxon>Pseudomonadati</taxon>
        <taxon>Bacteroidota</taxon>
        <taxon>Cytophagia</taxon>
        <taxon>Cytophagales</taxon>
        <taxon>Hymenobacteraceae</taxon>
        <taxon>Hymenobacter</taxon>
    </lineage>
</organism>
<dbReference type="RefSeq" id="WP_092738655.1">
    <property type="nucleotide sequence ID" value="NZ_FNOV01000003.1"/>
</dbReference>
<accession>A0A1H3EYD0</accession>
<gene>
    <name evidence="1" type="ORF">SAMN04488069_103351</name>
</gene>
<keyword evidence="2" id="KW-1185">Reference proteome</keyword>
<dbReference type="Proteomes" id="UP000199249">
    <property type="component" value="Unassembled WGS sequence"/>
</dbReference>
<dbReference type="AlphaFoldDB" id="A0A1H3EYD0"/>
<evidence type="ECO:0000313" key="2">
    <source>
        <dbReference type="Proteomes" id="UP000199249"/>
    </source>
</evidence>
<dbReference type="OrthoDB" id="882485at2"/>
<reference evidence="2" key="1">
    <citation type="submission" date="2016-10" db="EMBL/GenBank/DDBJ databases">
        <authorList>
            <person name="Varghese N."/>
            <person name="Submissions S."/>
        </authorList>
    </citation>
    <scope>NUCLEOTIDE SEQUENCE [LARGE SCALE GENOMIC DNA]</scope>
    <source>
        <strain evidence="2">CGMCC 1.8975</strain>
    </source>
</reference>
<evidence type="ECO:0008006" key="3">
    <source>
        <dbReference type="Google" id="ProtNLM"/>
    </source>
</evidence>
<evidence type="ECO:0000313" key="1">
    <source>
        <dbReference type="EMBL" id="SDX83547.1"/>
    </source>
</evidence>
<proteinExistence type="predicted"/>
<name>A0A1H3EYD0_9BACT</name>